<dbReference type="RefSeq" id="WP_165565075.1">
    <property type="nucleotide sequence ID" value="NZ_CP045857.1"/>
</dbReference>
<feature type="region of interest" description="Disordered" evidence="1">
    <location>
        <begin position="95"/>
        <end position="115"/>
    </location>
</feature>
<evidence type="ECO:0000313" key="3">
    <source>
        <dbReference type="EMBL" id="QIJ04695.1"/>
    </source>
</evidence>
<dbReference type="EMBL" id="CP045857">
    <property type="protein sequence ID" value="QIJ04701.1"/>
    <property type="molecule type" value="Genomic_DNA"/>
</dbReference>
<protein>
    <submittedName>
        <fullName evidence="4">Uncharacterized protein</fullName>
    </submittedName>
</protein>
<dbReference type="KEGG" id="schk:GII14_11405"/>
<dbReference type="KEGG" id="schk:GII14_11435"/>
<accession>A0A6G7LSG1</accession>
<sequence>MEITVFFAGYGDMEGQKWANAQMLTDFTDEEGRAGCQVGKLSLDTADNNRLGKHLVGDIQRAKGPIVIKAEFGSKTQGGKIVSYLKSYSLVGEKAAPAAKEAPITAKSDSRSQSL</sequence>
<proteinExistence type="predicted"/>
<evidence type="ECO:0000313" key="4">
    <source>
        <dbReference type="EMBL" id="QIJ04701.1"/>
    </source>
</evidence>
<name>A0A6G7LSG1_9GAMM</name>
<dbReference type="EMBL" id="CP045857">
    <property type="protein sequence ID" value="QIJ04695.1"/>
    <property type="molecule type" value="Genomic_DNA"/>
</dbReference>
<dbReference type="Proteomes" id="UP000502117">
    <property type="component" value="Chromosome"/>
</dbReference>
<organism evidence="4 5">
    <name type="scientific">Shewanella chilikensis</name>
    <dbReference type="NCBI Taxonomy" id="558541"/>
    <lineage>
        <taxon>Bacteria</taxon>
        <taxon>Pseudomonadati</taxon>
        <taxon>Pseudomonadota</taxon>
        <taxon>Gammaproteobacteria</taxon>
        <taxon>Alteromonadales</taxon>
        <taxon>Shewanellaceae</taxon>
        <taxon>Shewanella</taxon>
    </lineage>
</organism>
<dbReference type="EMBL" id="CP045857">
    <property type="protein sequence ID" value="QIJ04689.1"/>
    <property type="molecule type" value="Genomic_DNA"/>
</dbReference>
<reference evidence="4 5" key="1">
    <citation type="submission" date="2019-11" db="EMBL/GenBank/DDBJ databases">
        <title>Complete Genome Sequence of Shewanella chilikensis Strain DC57, Isolated from Corroded Seal Rings at a floating production facility in Australia.</title>
        <authorList>
            <person name="Salgar-Chaparro S.J."/>
            <person name="Castillo-Villamizar G.A."/>
            <person name="Poehlein A."/>
            <person name="Daniel R."/>
            <person name="Machuca L."/>
        </authorList>
    </citation>
    <scope>NUCLEOTIDE SEQUENCE [LARGE SCALE GENOMIC DNA]</scope>
    <source>
        <strain evidence="4 5">DC57</strain>
    </source>
</reference>
<evidence type="ECO:0000256" key="1">
    <source>
        <dbReference type="SAM" id="MobiDB-lite"/>
    </source>
</evidence>
<dbReference type="AlphaFoldDB" id="A0A6G7LSG1"/>
<evidence type="ECO:0000313" key="5">
    <source>
        <dbReference type="Proteomes" id="UP000502117"/>
    </source>
</evidence>
<gene>
    <name evidence="2" type="ORF">GII14_11375</name>
    <name evidence="3" type="ORF">GII14_11405</name>
    <name evidence="4" type="ORF">GII14_11435</name>
</gene>
<evidence type="ECO:0000313" key="2">
    <source>
        <dbReference type="EMBL" id="QIJ04689.1"/>
    </source>
</evidence>
<dbReference type="KEGG" id="schk:GII14_11375"/>